<dbReference type="SMART" id="SM00287">
    <property type="entry name" value="SH3b"/>
    <property type="match status" value="4"/>
</dbReference>
<evidence type="ECO:0000256" key="3">
    <source>
        <dbReference type="SAM" id="SignalP"/>
    </source>
</evidence>
<dbReference type="SMART" id="SM00646">
    <property type="entry name" value="Ami_3"/>
    <property type="match status" value="1"/>
</dbReference>
<dbReference type="PROSITE" id="PS51781">
    <property type="entry name" value="SH3B"/>
    <property type="match status" value="4"/>
</dbReference>
<dbReference type="SUPFAM" id="SSF53187">
    <property type="entry name" value="Zn-dependent exopeptidases"/>
    <property type="match status" value="1"/>
</dbReference>
<dbReference type="RefSeq" id="WP_036156631.1">
    <property type="nucleotide sequence ID" value="NZ_AVCX01000003.1"/>
</dbReference>
<sequence>MRQAFHIIIVCMLIFSIALPTTSNAAGDDLVVAAEVLNLREGPGLSYPILLKLKEGDTVSTIEYEGDWIHVKAGNTEGWIAGWMTKANVQTESKQTQKVIISQVDHLNVRAEPSLSSTVLTQLPSGNEATYIKSQNDWIQIHYGTTTGWVSSQYVTVKELSKAAAEEIAEAPSEGNMFTVTVDAVNVRKKADLTSKRVGSAYRGEQFKVLEQSNNWVHIQYKNNTEGWIYKFYGSFGEQAPSSTSKASPSDESVTIIYEGTNLRQEASTSSAIVYRANAGETYRILEEQGDWYKVSVNGNKTAYVANWVVSGTDTKQQSPAVKRTAAERKNGTLKGVTIVIDAGHGGNDHGTTGSRGTDEKGITLKTAEMLKSKLRAAGADVIMTRESDVYVDLRKRVAISHQVEADAFISLHYDATENSAVSGVTTYYLNSNQQELAKYVHAKLAKKVSLRDRGVQPGNYLVLRENRQKAILIELGFLSNPSEERSITTDYYREQATLGIYEGILDYFDSQL</sequence>
<comment type="caution">
    <text evidence="5">The sequence shown here is derived from an EMBL/GenBank/DDBJ whole genome shotgun (WGS) entry which is preliminary data.</text>
</comment>
<dbReference type="PIRSF" id="PIRSF037846">
    <property type="entry name" value="Autolysin_YrvJ_prd"/>
    <property type="match status" value="1"/>
</dbReference>
<evidence type="ECO:0000313" key="6">
    <source>
        <dbReference type="Proteomes" id="UP000030437"/>
    </source>
</evidence>
<feature type="domain" description="SH3b" evidence="4">
    <location>
        <begin position="175"/>
        <end position="238"/>
    </location>
</feature>
<evidence type="ECO:0000313" key="5">
    <source>
        <dbReference type="EMBL" id="KGR83446.1"/>
    </source>
</evidence>
<dbReference type="GO" id="GO:0009253">
    <property type="term" value="P:peptidoglycan catabolic process"/>
    <property type="evidence" value="ECO:0007669"/>
    <property type="project" value="InterPro"/>
</dbReference>
<keyword evidence="1" id="KW-0378">Hydrolase</keyword>
<accession>A0A0A3IFA5</accession>
<dbReference type="PANTHER" id="PTHR30404:SF0">
    <property type="entry name" value="N-ACETYLMURAMOYL-L-ALANINE AMIDASE AMIC"/>
    <property type="match status" value="1"/>
</dbReference>
<keyword evidence="6" id="KW-1185">Reference proteome</keyword>
<dbReference type="Gene3D" id="3.40.630.40">
    <property type="entry name" value="Zn-dependent exopeptidases"/>
    <property type="match status" value="1"/>
</dbReference>
<keyword evidence="2" id="KW-0961">Cell wall biogenesis/degradation</keyword>
<evidence type="ECO:0000256" key="1">
    <source>
        <dbReference type="ARBA" id="ARBA00022801"/>
    </source>
</evidence>
<feature type="domain" description="SH3b" evidence="4">
    <location>
        <begin position="27"/>
        <end position="88"/>
    </location>
</feature>
<reference evidence="5 6" key="1">
    <citation type="submission" date="2014-02" db="EMBL/GenBank/DDBJ databases">
        <title>Draft genome sequence of Lysinibacillus odysseyi NBRC 100172.</title>
        <authorList>
            <person name="Zhang F."/>
            <person name="Wang G."/>
            <person name="Zhang L."/>
        </authorList>
    </citation>
    <scope>NUCLEOTIDE SEQUENCE [LARGE SCALE GENOMIC DNA]</scope>
    <source>
        <strain evidence="5 6">NBRC 100172</strain>
    </source>
</reference>
<dbReference type="AlphaFoldDB" id="A0A0A3IFA5"/>
<evidence type="ECO:0000259" key="4">
    <source>
        <dbReference type="PROSITE" id="PS51781"/>
    </source>
</evidence>
<dbReference type="InterPro" id="IPR003646">
    <property type="entry name" value="SH3-like_bac-type"/>
</dbReference>
<dbReference type="Gene3D" id="2.30.30.40">
    <property type="entry name" value="SH3 Domains"/>
    <property type="match status" value="4"/>
</dbReference>
<dbReference type="Proteomes" id="UP000030437">
    <property type="component" value="Unassembled WGS sequence"/>
</dbReference>
<organism evidence="5 6">
    <name type="scientific">Lysinibacillus odysseyi 34hs-1 = NBRC 100172</name>
    <dbReference type="NCBI Taxonomy" id="1220589"/>
    <lineage>
        <taxon>Bacteria</taxon>
        <taxon>Bacillati</taxon>
        <taxon>Bacillota</taxon>
        <taxon>Bacilli</taxon>
        <taxon>Bacillales</taxon>
        <taxon>Bacillaceae</taxon>
        <taxon>Lysinibacillus</taxon>
    </lineage>
</organism>
<protein>
    <submittedName>
        <fullName evidence="5">N-acetylmuramoyl-L-alanine amidase</fullName>
    </submittedName>
</protein>
<keyword evidence="3" id="KW-0732">Signal</keyword>
<proteinExistence type="predicted"/>
<dbReference type="Pfam" id="PF01520">
    <property type="entry name" value="Amidase_3"/>
    <property type="match status" value="1"/>
</dbReference>
<dbReference type="eggNOG" id="COG3103">
    <property type="taxonomic scope" value="Bacteria"/>
</dbReference>
<name>A0A0A3IFA5_9BACI</name>
<dbReference type="PANTHER" id="PTHR30404">
    <property type="entry name" value="N-ACETYLMURAMOYL-L-ALANINE AMIDASE"/>
    <property type="match status" value="1"/>
</dbReference>
<dbReference type="STRING" id="1220589.CD32_16590"/>
<feature type="domain" description="SH3b" evidence="4">
    <location>
        <begin position="94"/>
        <end position="159"/>
    </location>
</feature>
<dbReference type="eggNOG" id="COG0860">
    <property type="taxonomic scope" value="Bacteria"/>
</dbReference>
<dbReference type="GO" id="GO:0071555">
    <property type="term" value="P:cell wall organization"/>
    <property type="evidence" value="ECO:0007669"/>
    <property type="project" value="UniProtKB-KW"/>
</dbReference>
<gene>
    <name evidence="5" type="ORF">CD32_16590</name>
</gene>
<dbReference type="InterPro" id="IPR017293">
    <property type="entry name" value="N-acetylmuramoyl-L-ala_amidase"/>
</dbReference>
<dbReference type="CDD" id="cd02696">
    <property type="entry name" value="MurNAc-LAA"/>
    <property type="match status" value="1"/>
</dbReference>
<feature type="signal peptide" evidence="3">
    <location>
        <begin position="1"/>
        <end position="25"/>
    </location>
</feature>
<dbReference type="InterPro" id="IPR050695">
    <property type="entry name" value="N-acetylmuramoyl_amidase_3"/>
</dbReference>
<dbReference type="Pfam" id="PF08239">
    <property type="entry name" value="SH3_3"/>
    <property type="match status" value="4"/>
</dbReference>
<dbReference type="OrthoDB" id="9806267at2"/>
<feature type="domain" description="SH3b" evidence="4">
    <location>
        <begin position="251"/>
        <end position="313"/>
    </location>
</feature>
<evidence type="ECO:0000256" key="2">
    <source>
        <dbReference type="ARBA" id="ARBA00023316"/>
    </source>
</evidence>
<dbReference type="eggNOG" id="COG4991">
    <property type="taxonomic scope" value="Bacteria"/>
</dbReference>
<feature type="chain" id="PRO_5002001700" evidence="3">
    <location>
        <begin position="26"/>
        <end position="513"/>
    </location>
</feature>
<dbReference type="InterPro" id="IPR002508">
    <property type="entry name" value="MurNAc-LAA_cat"/>
</dbReference>
<dbReference type="GO" id="GO:0008745">
    <property type="term" value="F:N-acetylmuramoyl-L-alanine amidase activity"/>
    <property type="evidence" value="ECO:0007669"/>
    <property type="project" value="InterPro"/>
</dbReference>
<dbReference type="EMBL" id="JPVP01000058">
    <property type="protein sequence ID" value="KGR83446.1"/>
    <property type="molecule type" value="Genomic_DNA"/>
</dbReference>
<dbReference type="GO" id="GO:0030288">
    <property type="term" value="C:outer membrane-bounded periplasmic space"/>
    <property type="evidence" value="ECO:0007669"/>
    <property type="project" value="TreeGrafter"/>
</dbReference>